<dbReference type="EMBL" id="CAXDID020000126">
    <property type="protein sequence ID" value="CAL6033722.1"/>
    <property type="molecule type" value="Genomic_DNA"/>
</dbReference>
<accession>A0AA86UZ24</accession>
<dbReference type="NCBIfam" id="TIGR01126">
    <property type="entry name" value="pdi_dom"/>
    <property type="match status" value="1"/>
</dbReference>
<dbReference type="AlphaFoldDB" id="A0AA86UZ24"/>
<evidence type="ECO:0000256" key="1">
    <source>
        <dbReference type="ARBA" id="ARBA00006347"/>
    </source>
</evidence>
<keyword evidence="3" id="KW-0677">Repeat</keyword>
<dbReference type="GO" id="GO:0015035">
    <property type="term" value="F:protein-disulfide reductase activity"/>
    <property type="evidence" value="ECO:0007669"/>
    <property type="project" value="InterPro"/>
</dbReference>
<evidence type="ECO:0000256" key="3">
    <source>
        <dbReference type="ARBA" id="ARBA00022737"/>
    </source>
</evidence>
<dbReference type="Proteomes" id="UP001642409">
    <property type="component" value="Unassembled WGS sequence"/>
</dbReference>
<comment type="similarity">
    <text evidence="1">Belongs to the protein disulfide isomerase family.</text>
</comment>
<evidence type="ECO:0000259" key="7">
    <source>
        <dbReference type="PROSITE" id="PS51352"/>
    </source>
</evidence>
<dbReference type="Pfam" id="PF00085">
    <property type="entry name" value="Thioredoxin"/>
    <property type="match status" value="1"/>
</dbReference>
<dbReference type="InterPro" id="IPR036249">
    <property type="entry name" value="Thioredoxin-like_sf"/>
</dbReference>
<dbReference type="GO" id="GO:0003756">
    <property type="term" value="F:protein disulfide isomerase activity"/>
    <property type="evidence" value="ECO:0007669"/>
    <property type="project" value="InterPro"/>
</dbReference>
<dbReference type="Gene3D" id="3.40.30.10">
    <property type="entry name" value="Glutaredoxin"/>
    <property type="match status" value="1"/>
</dbReference>
<dbReference type="PIRSF" id="PIRSF000077">
    <property type="entry name" value="Thioredoxin"/>
    <property type="match status" value="1"/>
</dbReference>
<dbReference type="InterPro" id="IPR017937">
    <property type="entry name" value="Thioredoxin_CS"/>
</dbReference>
<dbReference type="CDD" id="cd02961">
    <property type="entry name" value="PDI_a_family"/>
    <property type="match status" value="1"/>
</dbReference>
<evidence type="ECO:0000256" key="2">
    <source>
        <dbReference type="ARBA" id="ARBA00022729"/>
    </source>
</evidence>
<gene>
    <name evidence="9" type="ORF">HINF_LOCUS35105</name>
    <name evidence="8" type="ORF">HINF_LOCUS65460</name>
</gene>
<dbReference type="PANTHER" id="PTHR45672:SF3">
    <property type="entry name" value="THIOREDOXIN DOMAIN-CONTAINING PROTEIN 5"/>
    <property type="match status" value="1"/>
</dbReference>
<dbReference type="InterPro" id="IPR051063">
    <property type="entry name" value="PDI"/>
</dbReference>
<dbReference type="InterPro" id="IPR013766">
    <property type="entry name" value="Thioredoxin_domain"/>
</dbReference>
<dbReference type="InterPro" id="IPR005788">
    <property type="entry name" value="PDI_thioredoxin-like_dom"/>
</dbReference>
<protein>
    <recommendedName>
        <fullName evidence="5">Thioredoxin</fullName>
    </recommendedName>
</protein>
<comment type="similarity">
    <text evidence="5">Belongs to the thioredoxin family.</text>
</comment>
<keyword evidence="4 6" id="KW-1015">Disulfide bond</keyword>
<dbReference type="InterPro" id="IPR005746">
    <property type="entry name" value="Thioredoxin"/>
</dbReference>
<keyword evidence="2" id="KW-0732">Signal</keyword>
<dbReference type="PROSITE" id="PS00194">
    <property type="entry name" value="THIOREDOXIN_1"/>
    <property type="match status" value="1"/>
</dbReference>
<comment type="caution">
    <text evidence="8">The sequence shown here is derived from an EMBL/GenBank/DDBJ whole genome shotgun (WGS) entry which is preliminary data.</text>
</comment>
<evidence type="ECO:0000313" key="8">
    <source>
        <dbReference type="EMBL" id="CAI9977815.1"/>
    </source>
</evidence>
<evidence type="ECO:0000313" key="10">
    <source>
        <dbReference type="Proteomes" id="UP001642409"/>
    </source>
</evidence>
<evidence type="ECO:0000313" key="9">
    <source>
        <dbReference type="EMBL" id="CAL6033722.1"/>
    </source>
</evidence>
<dbReference type="GO" id="GO:0006457">
    <property type="term" value="P:protein folding"/>
    <property type="evidence" value="ECO:0007669"/>
    <property type="project" value="TreeGrafter"/>
</dbReference>
<feature type="domain" description="Thioredoxin" evidence="7">
    <location>
        <begin position="1"/>
        <end position="114"/>
    </location>
</feature>
<evidence type="ECO:0000256" key="6">
    <source>
        <dbReference type="PIRSR" id="PIRSR000077-4"/>
    </source>
</evidence>
<evidence type="ECO:0000256" key="4">
    <source>
        <dbReference type="ARBA" id="ARBA00023157"/>
    </source>
</evidence>
<sequence length="114" mass="13167">MLFAIPTLMAVVDYTQTFNETIKNGKPTLVKFFAPWCGHCKALAPKFETLSEMMAETQFVIAEVDCTIKMEICQQEGVRGYPTLRFYNNGEFVEQYKGQREAESLKQWLLEKVQ</sequence>
<reference evidence="9 10" key="2">
    <citation type="submission" date="2024-07" db="EMBL/GenBank/DDBJ databases">
        <authorList>
            <person name="Akdeniz Z."/>
        </authorList>
    </citation>
    <scope>NUCLEOTIDE SEQUENCE [LARGE SCALE GENOMIC DNA]</scope>
</reference>
<name>A0AA86UZ24_9EUKA</name>
<feature type="disulfide bond" description="Redox-active" evidence="6">
    <location>
        <begin position="37"/>
        <end position="40"/>
    </location>
</feature>
<dbReference type="GO" id="GO:0005783">
    <property type="term" value="C:endoplasmic reticulum"/>
    <property type="evidence" value="ECO:0007669"/>
    <property type="project" value="TreeGrafter"/>
</dbReference>
<dbReference type="SUPFAM" id="SSF52833">
    <property type="entry name" value="Thioredoxin-like"/>
    <property type="match status" value="1"/>
</dbReference>
<dbReference type="PROSITE" id="PS51352">
    <property type="entry name" value="THIOREDOXIN_2"/>
    <property type="match status" value="1"/>
</dbReference>
<evidence type="ECO:0000256" key="5">
    <source>
        <dbReference type="PIRNR" id="PIRNR000077"/>
    </source>
</evidence>
<dbReference type="PRINTS" id="PR00421">
    <property type="entry name" value="THIOREDOXIN"/>
</dbReference>
<dbReference type="EMBL" id="CATOUU010001180">
    <property type="protein sequence ID" value="CAI9977815.1"/>
    <property type="molecule type" value="Genomic_DNA"/>
</dbReference>
<keyword evidence="6" id="KW-0676">Redox-active center</keyword>
<organism evidence="8">
    <name type="scientific">Hexamita inflata</name>
    <dbReference type="NCBI Taxonomy" id="28002"/>
    <lineage>
        <taxon>Eukaryota</taxon>
        <taxon>Metamonada</taxon>
        <taxon>Diplomonadida</taxon>
        <taxon>Hexamitidae</taxon>
        <taxon>Hexamitinae</taxon>
        <taxon>Hexamita</taxon>
    </lineage>
</organism>
<proteinExistence type="inferred from homology"/>
<reference evidence="8" key="1">
    <citation type="submission" date="2023-06" db="EMBL/GenBank/DDBJ databases">
        <authorList>
            <person name="Kurt Z."/>
        </authorList>
    </citation>
    <scope>NUCLEOTIDE SEQUENCE</scope>
</reference>
<keyword evidence="8" id="KW-0413">Isomerase</keyword>
<keyword evidence="10" id="KW-1185">Reference proteome</keyword>
<dbReference type="PANTHER" id="PTHR45672">
    <property type="entry name" value="PROTEIN DISULFIDE-ISOMERASE C17H9.14C-RELATED"/>
    <property type="match status" value="1"/>
</dbReference>